<evidence type="ECO:0000256" key="4">
    <source>
        <dbReference type="SAM" id="MobiDB-lite"/>
    </source>
</evidence>
<feature type="region of interest" description="Disordered" evidence="4">
    <location>
        <begin position="221"/>
        <end position="269"/>
    </location>
</feature>
<sequence>MALDDREHMLNQASPNVTEPRTVPDLIVTTRRGREIWCTSPLGRSPRRSHSPRYPNLEDLVDGMQKRKRTPPLEQTAHRQEVPLMSSQQQQSVEADLPRMLTATEPETVAAAIAAASTALVSSCAITNHEPSSPRTPNESRDSDNLVRAIERTTTSSANEEHTQHHADMWDTQNARNDAQNGPSCDNVAYQQQLGITESPPDVMFTNNSCHQVEPALQTINSPLSDYGANSPEDEERPPIYGISMSPNSQTNGAHLQQTDPKRRKRNFSNRTKTGCLTCRKRKKKCDETKPECSNCVRGGFLCAGYPPQKGHWGKPDAARATIQIESRDPTYVAPGARGMPGALTRQQSVTFHPRRRESVSLYRGQSLRIETPQGRLLPPEDDHPSASSLPENLTSADSNSDNISTISAFAAPASVFLTPVSAATGTPFSGRTPNEYRRVPPLQEDFRLEANLESSRSSTTVPQINVYRSDSSPYRHPSPEESRQFAQPHDLLRSHSPWNEPQPQENEHEHDHESQQQVQEIQHTTQEPHLGHQLPSPQELNARPYPAHQADQPTPENRPQAPLHYVPRQGPLLRQDSVSTDRQLSIFRQFSPLSRLTPHYSREQRQFSRPFSDMYVGSECREAEELRAEARRNVPFFSTVPGTRREMKEMLAGRPFYQFDNQLVDARERCTAACWKYNNAMSPSVGVSQTERERLFKAILQPRHSEVHWPTGAVGEQVVVEAPFHADYGYNITIENAVHIGRNCHFSDALPINIGQRVTIGPNVSFYTAAPLTDPAKRDGVHSAFQGCEIVVEDDVFIGGNAVILGGSLPAFTVSYGSPAVVQRETPQDY</sequence>
<dbReference type="PROSITE" id="PS00463">
    <property type="entry name" value="ZN2_CY6_FUNGAL_1"/>
    <property type="match status" value="1"/>
</dbReference>
<dbReference type="PANTHER" id="PTHR23416">
    <property type="entry name" value="SIALIC ACID SYNTHASE-RELATED"/>
    <property type="match status" value="1"/>
</dbReference>
<comment type="similarity">
    <text evidence="1">Belongs to the transferase hexapeptide repeat family.</text>
</comment>
<name>A0ABP0D438_9PEZI</name>
<reference evidence="6 7" key="1">
    <citation type="submission" date="2024-01" db="EMBL/GenBank/DDBJ databases">
        <authorList>
            <person name="Allen C."/>
            <person name="Tagirdzhanova G."/>
        </authorList>
    </citation>
    <scope>NUCLEOTIDE SEQUENCE [LARGE SCALE GENOMIC DNA]</scope>
    <source>
        <strain evidence="6 7">CBS 119000</strain>
    </source>
</reference>
<feature type="region of interest" description="Disordered" evidence="4">
    <location>
        <begin position="452"/>
        <end position="577"/>
    </location>
</feature>
<feature type="compositionally biased region" description="Polar residues" evidence="4">
    <location>
        <begin position="386"/>
        <end position="399"/>
    </location>
</feature>
<evidence type="ECO:0000313" key="6">
    <source>
        <dbReference type="EMBL" id="CAK7262985.1"/>
    </source>
</evidence>
<feature type="compositionally biased region" description="Polar residues" evidence="4">
    <location>
        <begin position="245"/>
        <end position="259"/>
    </location>
</feature>
<feature type="domain" description="Zn(2)-C6 fungal-type" evidence="5">
    <location>
        <begin position="275"/>
        <end position="303"/>
    </location>
</feature>
<evidence type="ECO:0000313" key="7">
    <source>
        <dbReference type="Proteomes" id="UP001642502"/>
    </source>
</evidence>
<dbReference type="EMBL" id="CAWUON010000002">
    <property type="protein sequence ID" value="CAK7262985.1"/>
    <property type="molecule type" value="Genomic_DNA"/>
</dbReference>
<dbReference type="InterPro" id="IPR011004">
    <property type="entry name" value="Trimer_LpxA-like_sf"/>
</dbReference>
<dbReference type="CDD" id="cd00067">
    <property type="entry name" value="GAL4"/>
    <property type="match status" value="1"/>
</dbReference>
<feature type="compositionally biased region" description="Polar residues" evidence="4">
    <location>
        <begin position="453"/>
        <end position="473"/>
    </location>
</feature>
<gene>
    <name evidence="6" type="ORF">SEPCBS119000_000253</name>
</gene>
<accession>A0ABP0D438</accession>
<evidence type="ECO:0000256" key="1">
    <source>
        <dbReference type="ARBA" id="ARBA00007274"/>
    </source>
</evidence>
<dbReference type="InterPro" id="IPR001138">
    <property type="entry name" value="Zn2Cys6_DnaBD"/>
</dbReference>
<dbReference type="Proteomes" id="UP001642502">
    <property type="component" value="Unassembled WGS sequence"/>
</dbReference>
<evidence type="ECO:0000256" key="2">
    <source>
        <dbReference type="ARBA" id="ARBA00022679"/>
    </source>
</evidence>
<feature type="compositionally biased region" description="Basic and acidic residues" evidence="4">
    <location>
        <begin position="506"/>
        <end position="515"/>
    </location>
</feature>
<dbReference type="Pfam" id="PF12464">
    <property type="entry name" value="Mac"/>
    <property type="match status" value="1"/>
</dbReference>
<dbReference type="Gene3D" id="2.160.10.10">
    <property type="entry name" value="Hexapeptide repeat proteins"/>
    <property type="match status" value="1"/>
</dbReference>
<dbReference type="SMART" id="SM01266">
    <property type="entry name" value="Mac"/>
    <property type="match status" value="1"/>
</dbReference>
<evidence type="ECO:0000256" key="3">
    <source>
        <dbReference type="ARBA" id="ARBA00023242"/>
    </source>
</evidence>
<keyword evidence="7" id="KW-1185">Reference proteome</keyword>
<proteinExistence type="inferred from homology"/>
<keyword evidence="3" id="KW-0539">Nucleus</keyword>
<keyword evidence="2" id="KW-0808">Transferase</keyword>
<dbReference type="Gene3D" id="4.10.240.10">
    <property type="entry name" value="Zn(2)-C6 fungal-type DNA-binding domain"/>
    <property type="match status" value="1"/>
</dbReference>
<organism evidence="6 7">
    <name type="scientific">Sporothrix epigloea</name>
    <dbReference type="NCBI Taxonomy" id="1892477"/>
    <lineage>
        <taxon>Eukaryota</taxon>
        <taxon>Fungi</taxon>
        <taxon>Dikarya</taxon>
        <taxon>Ascomycota</taxon>
        <taxon>Pezizomycotina</taxon>
        <taxon>Sordariomycetes</taxon>
        <taxon>Sordariomycetidae</taxon>
        <taxon>Ophiostomatales</taxon>
        <taxon>Ophiostomataceae</taxon>
        <taxon>Sporothrix</taxon>
    </lineage>
</organism>
<dbReference type="SUPFAM" id="SSF51161">
    <property type="entry name" value="Trimeric LpxA-like enzymes"/>
    <property type="match status" value="1"/>
</dbReference>
<dbReference type="InterPro" id="IPR051159">
    <property type="entry name" value="Hexapeptide_acetyltransf"/>
</dbReference>
<feature type="compositionally biased region" description="Low complexity" evidence="4">
    <location>
        <begin position="516"/>
        <end position="528"/>
    </location>
</feature>
<comment type="caution">
    <text evidence="6">The sequence shown here is derived from an EMBL/GenBank/DDBJ whole genome shotgun (WGS) entry which is preliminary data.</text>
</comment>
<dbReference type="InterPro" id="IPR036864">
    <property type="entry name" value="Zn2-C6_fun-type_DNA-bd_sf"/>
</dbReference>
<feature type="region of interest" description="Disordered" evidence="4">
    <location>
        <begin position="39"/>
        <end position="89"/>
    </location>
</feature>
<dbReference type="PANTHER" id="PTHR23416:SF76">
    <property type="entry name" value="ZN(II)2CYS6 TRANSCRIPTION FACTOR (EUROFUNG)"/>
    <property type="match status" value="1"/>
</dbReference>
<protein>
    <recommendedName>
        <fullName evidence="5">Zn(2)-C6 fungal-type domain-containing protein</fullName>
    </recommendedName>
</protein>
<feature type="region of interest" description="Disordered" evidence="4">
    <location>
        <begin position="364"/>
        <end position="399"/>
    </location>
</feature>
<dbReference type="PROSITE" id="PS50048">
    <property type="entry name" value="ZN2_CY6_FUNGAL_2"/>
    <property type="match status" value="1"/>
</dbReference>
<dbReference type="InterPro" id="IPR024688">
    <property type="entry name" value="Mac_dom"/>
</dbReference>
<dbReference type="SUPFAM" id="SSF57701">
    <property type="entry name" value="Zn2/Cys6 DNA-binding domain"/>
    <property type="match status" value="1"/>
</dbReference>
<dbReference type="SMART" id="SM00066">
    <property type="entry name" value="GAL4"/>
    <property type="match status" value="1"/>
</dbReference>
<dbReference type="Pfam" id="PF00172">
    <property type="entry name" value="Zn_clus"/>
    <property type="match status" value="1"/>
</dbReference>
<evidence type="ECO:0000259" key="5">
    <source>
        <dbReference type="PROSITE" id="PS50048"/>
    </source>
</evidence>